<protein>
    <recommendedName>
        <fullName evidence="2">CID domain-containing protein</fullName>
    </recommendedName>
</protein>
<dbReference type="PANTHER" id="PTHR12323">
    <property type="entry name" value="SR-RELATED CTD ASSOCIATED FACTOR 6"/>
    <property type="match status" value="1"/>
</dbReference>
<feature type="domain" description="CID" evidence="2">
    <location>
        <begin position="25"/>
        <end position="185"/>
    </location>
</feature>
<gene>
    <name evidence="3" type="ORF">FE257_010294</name>
</gene>
<evidence type="ECO:0000256" key="1">
    <source>
        <dbReference type="SAM" id="MobiDB-lite"/>
    </source>
</evidence>
<reference evidence="3" key="2">
    <citation type="submission" date="2020-02" db="EMBL/GenBank/DDBJ databases">
        <authorList>
            <person name="Gilchrist C.L.M."/>
            <person name="Chooi Y.-H."/>
        </authorList>
    </citation>
    <scope>NUCLEOTIDE SEQUENCE</scope>
    <source>
        <strain evidence="3">MST-FP2251</strain>
    </source>
</reference>
<keyword evidence="4" id="KW-1185">Reference proteome</keyword>
<dbReference type="GO" id="GO:0006874">
    <property type="term" value="P:intracellular calcium ion homeostasis"/>
    <property type="evidence" value="ECO:0007669"/>
    <property type="project" value="TreeGrafter"/>
</dbReference>
<dbReference type="SMART" id="SM00582">
    <property type="entry name" value="RPR"/>
    <property type="match status" value="1"/>
</dbReference>
<sequence length="381" mass="42635">MASHHLAIAKASLSAALLRPDPTSVPRDEITTFHTAFDRTLSHCSPANIQTCKLWLLNYIVSSSNRVGVWAKYLVTLSSSFGEEGKPESRTTPPAKRKRLHILYQLNDVFHHTKYHLDSTAAFSTLSGSLQPYIVELLSYAASYDQEKYPKHHRRLDTLLGIWEEQGYYSSDYVNKLREVVKNSALSGPVKTSTDIGTSSAVANKFPGKDMPFMMPSTHGDSSTPYYDLPAGNMVPHIIPNSTVALRPDSIKPLQFLAGPADDKLVTALKSFLKDVDQIYGTGKPERQEDEVIDIDELGQTVLRDVNTGEILDGDTYYGWSRSFCQQMKNRNVRTDSRSRSRSRSPRKRRYSDSLPSDDSRWISREIIFSSGTVASAILPP</sequence>
<feature type="region of interest" description="Disordered" evidence="1">
    <location>
        <begin position="331"/>
        <end position="357"/>
    </location>
</feature>
<dbReference type="Gene3D" id="1.25.40.90">
    <property type="match status" value="1"/>
</dbReference>
<dbReference type="EMBL" id="VCAU01000063">
    <property type="protein sequence ID" value="KAF9887299.1"/>
    <property type="molecule type" value="Genomic_DNA"/>
</dbReference>
<dbReference type="GO" id="GO:0048471">
    <property type="term" value="C:perinuclear region of cytoplasm"/>
    <property type="evidence" value="ECO:0007669"/>
    <property type="project" value="TreeGrafter"/>
</dbReference>
<dbReference type="PROSITE" id="PS51391">
    <property type="entry name" value="CID"/>
    <property type="match status" value="1"/>
</dbReference>
<dbReference type="Proteomes" id="UP001194746">
    <property type="component" value="Unassembled WGS sequence"/>
</dbReference>
<organism evidence="3 4">
    <name type="scientific">Aspergillus nanangensis</name>
    <dbReference type="NCBI Taxonomy" id="2582783"/>
    <lineage>
        <taxon>Eukaryota</taxon>
        <taxon>Fungi</taxon>
        <taxon>Dikarya</taxon>
        <taxon>Ascomycota</taxon>
        <taxon>Pezizomycotina</taxon>
        <taxon>Eurotiomycetes</taxon>
        <taxon>Eurotiomycetidae</taxon>
        <taxon>Eurotiales</taxon>
        <taxon>Aspergillaceae</taxon>
        <taxon>Aspergillus</taxon>
        <taxon>Aspergillus subgen. Circumdati</taxon>
    </lineage>
</organism>
<name>A0AAD4CIQ9_ASPNN</name>
<accession>A0AAD4CIQ9</accession>
<evidence type="ECO:0000313" key="4">
    <source>
        <dbReference type="Proteomes" id="UP001194746"/>
    </source>
</evidence>
<proteinExistence type="predicted"/>
<dbReference type="PANTHER" id="PTHR12323:SF0">
    <property type="entry name" value="CALCIUM HOMEOSTASIS ENDOPLASMIC RETICULUM PROTEIN"/>
    <property type="match status" value="1"/>
</dbReference>
<reference evidence="3" key="1">
    <citation type="journal article" date="2019" name="Beilstein J. Org. Chem.">
        <title>Nanangenines: drimane sesquiterpenoids as the dominant metabolite cohort of a novel Australian fungus, Aspergillus nanangensis.</title>
        <authorList>
            <person name="Lacey H.J."/>
            <person name="Gilchrist C.L.M."/>
            <person name="Crombie A."/>
            <person name="Kalaitzis J.A."/>
            <person name="Vuong D."/>
            <person name="Rutledge P.J."/>
            <person name="Turner P."/>
            <person name="Pitt J.I."/>
            <person name="Lacey E."/>
            <person name="Chooi Y.H."/>
            <person name="Piggott A.M."/>
        </authorList>
    </citation>
    <scope>NUCLEOTIDE SEQUENCE</scope>
    <source>
        <strain evidence="3">MST-FP2251</strain>
    </source>
</reference>
<dbReference type="AlphaFoldDB" id="A0AAD4CIQ9"/>
<feature type="compositionally biased region" description="Basic residues" evidence="1">
    <location>
        <begin position="340"/>
        <end position="350"/>
    </location>
</feature>
<dbReference type="InterPro" id="IPR008942">
    <property type="entry name" value="ENTH_VHS"/>
</dbReference>
<evidence type="ECO:0000259" key="2">
    <source>
        <dbReference type="PROSITE" id="PS51391"/>
    </source>
</evidence>
<evidence type="ECO:0000313" key="3">
    <source>
        <dbReference type="EMBL" id="KAF9887299.1"/>
    </source>
</evidence>
<comment type="caution">
    <text evidence="3">The sequence shown here is derived from an EMBL/GenBank/DDBJ whole genome shotgun (WGS) entry which is preliminary data.</text>
</comment>
<dbReference type="Pfam" id="PF04818">
    <property type="entry name" value="CID"/>
    <property type="match status" value="1"/>
</dbReference>
<dbReference type="InterPro" id="IPR006569">
    <property type="entry name" value="CID_dom"/>
</dbReference>